<keyword evidence="5" id="KW-0597">Phosphoprotein</keyword>
<dbReference type="InterPro" id="IPR008358">
    <property type="entry name" value="Sig_transdc_His_kin/Pase_MprB"/>
</dbReference>
<dbReference type="EMBL" id="JAAFGS010000005">
    <property type="protein sequence ID" value="NGZ76790.1"/>
    <property type="molecule type" value="Genomic_DNA"/>
</dbReference>
<dbReference type="InterPro" id="IPR003594">
    <property type="entry name" value="HATPase_dom"/>
</dbReference>
<dbReference type="RefSeq" id="WP_166275970.1">
    <property type="nucleotide sequence ID" value="NZ_JAAFGS010000005.1"/>
</dbReference>
<evidence type="ECO:0000256" key="7">
    <source>
        <dbReference type="ARBA" id="ARBA00022741"/>
    </source>
</evidence>
<dbReference type="InterPro" id="IPR036890">
    <property type="entry name" value="HATPase_C_sf"/>
</dbReference>
<keyword evidence="10" id="KW-0902">Two-component regulatory system</keyword>
<dbReference type="CDD" id="cd00082">
    <property type="entry name" value="HisKA"/>
    <property type="match status" value="1"/>
</dbReference>
<dbReference type="Pfam" id="PF00512">
    <property type="entry name" value="HisKA"/>
    <property type="match status" value="1"/>
</dbReference>
<name>A0ABX0F8M3_9BACL</name>
<dbReference type="SUPFAM" id="SSF55874">
    <property type="entry name" value="ATPase domain of HSP90 chaperone/DNA topoisomerase II/histidine kinase"/>
    <property type="match status" value="1"/>
</dbReference>
<evidence type="ECO:0000256" key="3">
    <source>
        <dbReference type="ARBA" id="ARBA00012438"/>
    </source>
</evidence>
<feature type="transmembrane region" description="Helical" evidence="12">
    <location>
        <begin position="124"/>
        <end position="141"/>
    </location>
</feature>
<dbReference type="Gene3D" id="1.10.287.130">
    <property type="match status" value="1"/>
</dbReference>
<evidence type="ECO:0000256" key="5">
    <source>
        <dbReference type="ARBA" id="ARBA00022553"/>
    </source>
</evidence>
<feature type="transmembrane region" description="Helical" evidence="12">
    <location>
        <begin position="23"/>
        <end position="44"/>
    </location>
</feature>
<dbReference type="SUPFAM" id="SSF47384">
    <property type="entry name" value="Homodimeric domain of signal transducing histidine kinase"/>
    <property type="match status" value="1"/>
</dbReference>
<keyword evidence="12" id="KW-0812">Transmembrane</keyword>
<dbReference type="SMART" id="SM00304">
    <property type="entry name" value="HAMP"/>
    <property type="match status" value="2"/>
</dbReference>
<dbReference type="InterPro" id="IPR036097">
    <property type="entry name" value="HisK_dim/P_sf"/>
</dbReference>
<dbReference type="GO" id="GO:0016301">
    <property type="term" value="F:kinase activity"/>
    <property type="evidence" value="ECO:0007669"/>
    <property type="project" value="UniProtKB-KW"/>
</dbReference>
<evidence type="ECO:0000256" key="1">
    <source>
        <dbReference type="ARBA" id="ARBA00000085"/>
    </source>
</evidence>
<comment type="caution">
    <text evidence="15">The sequence shown here is derived from an EMBL/GenBank/DDBJ whole genome shotgun (WGS) entry which is preliminary data.</text>
</comment>
<evidence type="ECO:0000259" key="14">
    <source>
        <dbReference type="PROSITE" id="PS50885"/>
    </source>
</evidence>
<dbReference type="PRINTS" id="PR01780">
    <property type="entry name" value="LANTIREGPROT"/>
</dbReference>
<organism evidence="15 16">
    <name type="scientific">Saccharibacillus alkalitolerans</name>
    <dbReference type="NCBI Taxonomy" id="2705290"/>
    <lineage>
        <taxon>Bacteria</taxon>
        <taxon>Bacillati</taxon>
        <taxon>Bacillota</taxon>
        <taxon>Bacilli</taxon>
        <taxon>Bacillales</taxon>
        <taxon>Paenibacillaceae</taxon>
        <taxon>Saccharibacillus</taxon>
    </lineage>
</organism>
<keyword evidence="7" id="KW-0547">Nucleotide-binding</keyword>
<dbReference type="SUPFAM" id="SSF158472">
    <property type="entry name" value="HAMP domain-like"/>
    <property type="match status" value="1"/>
</dbReference>
<evidence type="ECO:0000256" key="9">
    <source>
        <dbReference type="ARBA" id="ARBA00022840"/>
    </source>
</evidence>
<keyword evidence="16" id="KW-1185">Reference proteome</keyword>
<comment type="subcellular location">
    <subcellularLocation>
        <location evidence="2">Cell membrane</location>
        <topology evidence="2">Multi-pass membrane protein</topology>
    </subcellularLocation>
</comment>
<evidence type="ECO:0000256" key="12">
    <source>
        <dbReference type="SAM" id="Phobius"/>
    </source>
</evidence>
<dbReference type="CDD" id="cd00075">
    <property type="entry name" value="HATPase"/>
    <property type="match status" value="1"/>
</dbReference>
<dbReference type="Pfam" id="PF02518">
    <property type="entry name" value="HATPase_c"/>
    <property type="match status" value="1"/>
</dbReference>
<evidence type="ECO:0000256" key="4">
    <source>
        <dbReference type="ARBA" id="ARBA00022475"/>
    </source>
</evidence>
<sequence>MEILNLNAQEGQGKKSGIRLRSVLTDFLLLTLVLASLVVLLSQITTREAASRYGILKASYWDRLPYTWQVVSDHGNVKEVGPGEWSSSRIRVYEDGSTEPRLADFTLAHKLKGGFYLFVQYTAPYAYAIVLLGGGLFLFYFRRVRQPLRTMVEAADRVASGDLDFRVGVRGRDEFGRIGEAFEKMRGGLERGSREMWRVAEERKRLNAAFSHDLRTPLAVLKGRIDLLADFYPSGQMDREETLSAISSLRRNAERLERYVSSMSSLQKLEDLEAVPGAVELTELADDLRETADTLRGSRTLDFGPVLPAVLSLDAGLVAQVFENLIANAQRFAAEAVTVRFDQTEDSLRISVVDDGPGFSPEALRRACEPYYRGGDTPADSHFGLGLYICRLLCEKHGGSLTLANAPSGGAQVTAEFRSV</sequence>
<dbReference type="PANTHER" id="PTHR44936">
    <property type="entry name" value="SENSOR PROTEIN CREC"/>
    <property type="match status" value="1"/>
</dbReference>
<keyword evidence="6" id="KW-0808">Transferase</keyword>
<comment type="catalytic activity">
    <reaction evidence="1">
        <text>ATP + protein L-histidine = ADP + protein N-phospho-L-histidine.</text>
        <dbReference type="EC" id="2.7.13.3"/>
    </reaction>
</comment>
<dbReference type="SMART" id="SM00387">
    <property type="entry name" value="HATPase_c"/>
    <property type="match status" value="1"/>
</dbReference>
<evidence type="ECO:0000313" key="15">
    <source>
        <dbReference type="EMBL" id="NGZ76790.1"/>
    </source>
</evidence>
<accession>A0ABX0F8M3</accession>
<dbReference type="PANTHER" id="PTHR44936:SF10">
    <property type="entry name" value="SENSOR PROTEIN RSTB"/>
    <property type="match status" value="1"/>
</dbReference>
<feature type="domain" description="HAMP" evidence="14">
    <location>
        <begin position="142"/>
        <end position="194"/>
    </location>
</feature>
<reference evidence="15 16" key="1">
    <citation type="submission" date="2020-01" db="EMBL/GenBank/DDBJ databases">
        <title>Polyphasic characterisation and genomic insights into a novel alkali tolerant bacterium VR-M41.</title>
        <authorList>
            <person name="Vemuluri V.R."/>
        </authorList>
    </citation>
    <scope>NUCLEOTIDE SEQUENCE [LARGE SCALE GENOMIC DNA]</scope>
    <source>
        <strain evidence="15 16">VR-M41</strain>
    </source>
</reference>
<dbReference type="InterPro" id="IPR003661">
    <property type="entry name" value="HisK_dim/P_dom"/>
</dbReference>
<dbReference type="PROSITE" id="PS50109">
    <property type="entry name" value="HIS_KIN"/>
    <property type="match status" value="1"/>
</dbReference>
<evidence type="ECO:0000256" key="6">
    <source>
        <dbReference type="ARBA" id="ARBA00022679"/>
    </source>
</evidence>
<evidence type="ECO:0000256" key="8">
    <source>
        <dbReference type="ARBA" id="ARBA00022777"/>
    </source>
</evidence>
<keyword evidence="12" id="KW-1133">Transmembrane helix</keyword>
<evidence type="ECO:0000259" key="13">
    <source>
        <dbReference type="PROSITE" id="PS50109"/>
    </source>
</evidence>
<dbReference type="Proteomes" id="UP000800303">
    <property type="component" value="Unassembled WGS sequence"/>
</dbReference>
<evidence type="ECO:0000256" key="2">
    <source>
        <dbReference type="ARBA" id="ARBA00004651"/>
    </source>
</evidence>
<keyword evidence="4" id="KW-1003">Cell membrane</keyword>
<dbReference type="EC" id="2.7.13.3" evidence="3"/>
<protein>
    <recommendedName>
        <fullName evidence="3">histidine kinase</fullName>
        <ecNumber evidence="3">2.7.13.3</ecNumber>
    </recommendedName>
</protein>
<dbReference type="CDD" id="cd06225">
    <property type="entry name" value="HAMP"/>
    <property type="match status" value="1"/>
</dbReference>
<dbReference type="PROSITE" id="PS50885">
    <property type="entry name" value="HAMP"/>
    <property type="match status" value="1"/>
</dbReference>
<dbReference type="Gene3D" id="3.30.565.10">
    <property type="entry name" value="Histidine kinase-like ATPase, C-terminal domain"/>
    <property type="match status" value="1"/>
</dbReference>
<dbReference type="InterPro" id="IPR050980">
    <property type="entry name" value="2C_sensor_his_kinase"/>
</dbReference>
<dbReference type="InterPro" id="IPR005467">
    <property type="entry name" value="His_kinase_dom"/>
</dbReference>
<evidence type="ECO:0000256" key="11">
    <source>
        <dbReference type="ARBA" id="ARBA00023136"/>
    </source>
</evidence>
<dbReference type="SMART" id="SM00388">
    <property type="entry name" value="HisKA"/>
    <property type="match status" value="1"/>
</dbReference>
<keyword evidence="9" id="KW-0067">ATP-binding</keyword>
<dbReference type="Pfam" id="PF00672">
    <property type="entry name" value="HAMP"/>
    <property type="match status" value="1"/>
</dbReference>
<keyword evidence="11 12" id="KW-0472">Membrane</keyword>
<keyword evidence="8 15" id="KW-0418">Kinase</keyword>
<dbReference type="InterPro" id="IPR003660">
    <property type="entry name" value="HAMP_dom"/>
</dbReference>
<evidence type="ECO:0000313" key="16">
    <source>
        <dbReference type="Proteomes" id="UP000800303"/>
    </source>
</evidence>
<feature type="domain" description="Histidine kinase" evidence="13">
    <location>
        <begin position="209"/>
        <end position="420"/>
    </location>
</feature>
<evidence type="ECO:0000256" key="10">
    <source>
        <dbReference type="ARBA" id="ARBA00023012"/>
    </source>
</evidence>
<proteinExistence type="predicted"/>
<dbReference type="Gene3D" id="6.10.340.10">
    <property type="match status" value="1"/>
</dbReference>
<gene>
    <name evidence="15" type="ORF">GYN08_15805</name>
</gene>